<comment type="similarity">
    <text evidence="2">Belongs to the transposase IS30 family.</text>
</comment>
<dbReference type="SUPFAM" id="SSF53098">
    <property type="entry name" value="Ribonuclease H-like"/>
    <property type="match status" value="1"/>
</dbReference>
<evidence type="ECO:0000313" key="9">
    <source>
        <dbReference type="Proteomes" id="UP000242642"/>
    </source>
</evidence>
<dbReference type="PANTHER" id="PTHR10948:SF23">
    <property type="entry name" value="TRANSPOSASE INSI FOR INSERTION SEQUENCE ELEMENT IS30A-RELATED"/>
    <property type="match status" value="1"/>
</dbReference>
<dbReference type="STRING" id="1123402.SAMN02583745_00612"/>
<gene>
    <name evidence="8" type="ORF">SAMN02583745_00612</name>
</gene>
<dbReference type="Proteomes" id="UP000242642">
    <property type="component" value="Unassembled WGS sequence"/>
</dbReference>
<dbReference type="Pfam" id="PF13936">
    <property type="entry name" value="HTH_38"/>
    <property type="match status" value="1"/>
</dbReference>
<dbReference type="InterPro" id="IPR036397">
    <property type="entry name" value="RNaseH_sf"/>
</dbReference>
<dbReference type="InterPro" id="IPR001584">
    <property type="entry name" value="Integrase_cat-core"/>
</dbReference>
<dbReference type="SUPFAM" id="SSF46689">
    <property type="entry name" value="Homeodomain-like"/>
    <property type="match status" value="1"/>
</dbReference>
<dbReference type="Gene3D" id="3.30.420.10">
    <property type="entry name" value="Ribonuclease H-like superfamily/Ribonuclease H"/>
    <property type="match status" value="1"/>
</dbReference>
<dbReference type="RefSeq" id="WP_093317738.1">
    <property type="nucleotide sequence ID" value="NZ_FOHV01000004.1"/>
</dbReference>
<dbReference type="PANTHER" id="PTHR10948">
    <property type="entry name" value="TRANSPOSASE"/>
    <property type="match status" value="1"/>
</dbReference>
<dbReference type="InterPro" id="IPR051917">
    <property type="entry name" value="Transposase-Integrase"/>
</dbReference>
<feature type="compositionally biased region" description="Basic and acidic residues" evidence="6">
    <location>
        <begin position="150"/>
        <end position="159"/>
    </location>
</feature>
<dbReference type="AlphaFoldDB" id="A0A1H9ZMY7"/>
<dbReference type="NCBIfam" id="NF033563">
    <property type="entry name" value="transpos_IS30"/>
    <property type="match status" value="1"/>
</dbReference>
<feature type="region of interest" description="Disordered" evidence="6">
    <location>
        <begin position="137"/>
        <end position="165"/>
    </location>
</feature>
<dbReference type="InterPro" id="IPR025246">
    <property type="entry name" value="IS30-like_HTH"/>
</dbReference>
<keyword evidence="5" id="KW-0233">DNA recombination</keyword>
<protein>
    <submittedName>
        <fullName evidence="8">Transposase and inactivated derivatives, IS30 family</fullName>
    </submittedName>
</protein>
<accession>A0A1H9ZMY7</accession>
<dbReference type="OrthoDB" id="9803231at2"/>
<dbReference type="PROSITE" id="PS50994">
    <property type="entry name" value="INTEGRASE"/>
    <property type="match status" value="1"/>
</dbReference>
<name>A0A1H9ZMY7_9GAMM</name>
<dbReference type="GO" id="GO:0005829">
    <property type="term" value="C:cytosol"/>
    <property type="evidence" value="ECO:0007669"/>
    <property type="project" value="TreeGrafter"/>
</dbReference>
<evidence type="ECO:0000256" key="1">
    <source>
        <dbReference type="ARBA" id="ARBA00002190"/>
    </source>
</evidence>
<dbReference type="InterPro" id="IPR009057">
    <property type="entry name" value="Homeodomain-like_sf"/>
</dbReference>
<reference evidence="9" key="1">
    <citation type="submission" date="2016-10" db="EMBL/GenBank/DDBJ databases">
        <authorList>
            <person name="Varghese N."/>
            <person name="Submissions S."/>
        </authorList>
    </citation>
    <scope>NUCLEOTIDE SEQUENCE [LARGE SCALE GENOMIC DNA]</scope>
    <source>
        <strain evidence="9">DSM 18579</strain>
    </source>
</reference>
<keyword evidence="3" id="KW-0815">Transposition</keyword>
<dbReference type="EMBL" id="FOHV01000004">
    <property type="protein sequence ID" value="SES83016.1"/>
    <property type="molecule type" value="Genomic_DNA"/>
</dbReference>
<evidence type="ECO:0000256" key="6">
    <source>
        <dbReference type="SAM" id="MobiDB-lite"/>
    </source>
</evidence>
<organism evidence="8 9">
    <name type="scientific">Thorsellia anophelis DSM 18579</name>
    <dbReference type="NCBI Taxonomy" id="1123402"/>
    <lineage>
        <taxon>Bacteria</taxon>
        <taxon>Pseudomonadati</taxon>
        <taxon>Pseudomonadota</taxon>
        <taxon>Gammaproteobacteria</taxon>
        <taxon>Enterobacterales</taxon>
        <taxon>Thorselliaceae</taxon>
        <taxon>Thorsellia</taxon>
    </lineage>
</organism>
<keyword evidence="9" id="KW-1185">Reference proteome</keyword>
<evidence type="ECO:0000313" key="8">
    <source>
        <dbReference type="EMBL" id="SES83016.1"/>
    </source>
</evidence>
<dbReference type="GO" id="GO:0003677">
    <property type="term" value="F:DNA binding"/>
    <property type="evidence" value="ECO:0007669"/>
    <property type="project" value="UniProtKB-KW"/>
</dbReference>
<dbReference type="GO" id="GO:0015074">
    <property type="term" value="P:DNA integration"/>
    <property type="evidence" value="ECO:0007669"/>
    <property type="project" value="InterPro"/>
</dbReference>
<proteinExistence type="inferred from homology"/>
<dbReference type="PROSITE" id="PS01043">
    <property type="entry name" value="TRANSPOSASE_IS30"/>
    <property type="match status" value="1"/>
</dbReference>
<evidence type="ECO:0000256" key="5">
    <source>
        <dbReference type="ARBA" id="ARBA00023172"/>
    </source>
</evidence>
<dbReference type="InterPro" id="IPR053392">
    <property type="entry name" value="Transposase_IS30-like"/>
</dbReference>
<dbReference type="InterPro" id="IPR001598">
    <property type="entry name" value="Transposase_IS30_CS"/>
</dbReference>
<evidence type="ECO:0000256" key="4">
    <source>
        <dbReference type="ARBA" id="ARBA00023125"/>
    </source>
</evidence>
<evidence type="ECO:0000256" key="2">
    <source>
        <dbReference type="ARBA" id="ARBA00006363"/>
    </source>
</evidence>
<dbReference type="InterPro" id="IPR012337">
    <property type="entry name" value="RNaseH-like_sf"/>
</dbReference>
<keyword evidence="4" id="KW-0238">DNA-binding</keyword>
<sequence length="330" mass="38011">MKTQRYNAKRRNKADGYTMSYNHLSLQEGHYINTSLKKGMSLSQIARDLERSQSTISREVNRNKDKHKLVKLTAEITKKIDKYHRREWGPEQIVGRLASEGIIKLHHETVYQYILADKKAGGDLYTHLRHQGKSYRKRYGTTGSRSGIPNRRDIDERPEAANNRTRIGDWEADTMIENKHKGALATLDERKSKLRLALPVSRKSAEEVTHAITQMLEPIKEVVLSITFDNGKEFAAHEVIASILGCETYFAKPYHSWERGQNENANGLLRQYFPKSRQLNDVEVVEVLDAIDKLNSRPRKCLGYKTPYEAFEELTGITKEKIFEGYALMT</sequence>
<evidence type="ECO:0000256" key="3">
    <source>
        <dbReference type="ARBA" id="ARBA00022578"/>
    </source>
</evidence>
<dbReference type="GO" id="GO:0006313">
    <property type="term" value="P:DNA transposition"/>
    <property type="evidence" value="ECO:0007669"/>
    <property type="project" value="InterPro"/>
</dbReference>
<evidence type="ECO:0000259" key="7">
    <source>
        <dbReference type="PROSITE" id="PS50994"/>
    </source>
</evidence>
<dbReference type="GO" id="GO:0004803">
    <property type="term" value="F:transposase activity"/>
    <property type="evidence" value="ECO:0007669"/>
    <property type="project" value="InterPro"/>
</dbReference>
<feature type="domain" description="Integrase catalytic" evidence="7">
    <location>
        <begin position="154"/>
        <end position="315"/>
    </location>
</feature>
<comment type="function">
    <text evidence="1">Required for the transposition of the insertion element.</text>
</comment>